<gene>
    <name evidence="1" type="ORF">PGTG_10630</name>
</gene>
<reference key="1">
    <citation type="submission" date="2007-01" db="EMBL/GenBank/DDBJ databases">
        <title>The Genome Sequence of Puccinia graminis f. sp. tritici Strain CRL 75-36-700-3.</title>
        <authorList>
            <consortium name="The Broad Institute Genome Sequencing Platform"/>
            <person name="Birren B."/>
            <person name="Lander E."/>
            <person name="Galagan J."/>
            <person name="Nusbaum C."/>
            <person name="Devon K."/>
            <person name="Cuomo C."/>
            <person name="Jaffe D."/>
            <person name="Butler J."/>
            <person name="Alvarez P."/>
            <person name="Gnerre S."/>
            <person name="Grabherr M."/>
            <person name="Mauceli E."/>
            <person name="Brockman W."/>
            <person name="Young S."/>
            <person name="LaButti K."/>
            <person name="Sykes S."/>
            <person name="DeCaprio D."/>
            <person name="Crawford M."/>
            <person name="Koehrsen M."/>
            <person name="Engels R."/>
            <person name="Montgomery P."/>
            <person name="Pearson M."/>
            <person name="Howarth C."/>
            <person name="Larson L."/>
            <person name="White J."/>
            <person name="Zeng Q."/>
            <person name="Kodira C."/>
            <person name="Yandava C."/>
            <person name="Alvarado L."/>
            <person name="O'Leary S."/>
            <person name="Szabo L."/>
            <person name="Dean R."/>
            <person name="Schein J."/>
        </authorList>
    </citation>
    <scope>NUCLEOTIDE SEQUENCE</scope>
    <source>
        <strain>CRL 75-36-700-3</strain>
    </source>
</reference>
<dbReference type="HOGENOM" id="CLU_2265047_0_0_1"/>
<dbReference type="InParanoid" id="E3KIX7"/>
<name>E3KIX7_PUCGT</name>
<dbReference type="OrthoDB" id="3230070at2759"/>
<dbReference type="VEuPathDB" id="FungiDB:PGTG_10630"/>
<dbReference type="EMBL" id="DS178289">
    <property type="protein sequence ID" value="EFP84252.1"/>
    <property type="molecule type" value="Genomic_DNA"/>
</dbReference>
<reference evidence="2" key="2">
    <citation type="journal article" date="2011" name="Proc. Natl. Acad. Sci. U.S.A.">
        <title>Obligate biotrophy features unraveled by the genomic analysis of rust fungi.</title>
        <authorList>
            <person name="Duplessis S."/>
            <person name="Cuomo C.A."/>
            <person name="Lin Y.-C."/>
            <person name="Aerts A."/>
            <person name="Tisserant E."/>
            <person name="Veneault-Fourrey C."/>
            <person name="Joly D.L."/>
            <person name="Hacquard S."/>
            <person name="Amselem J."/>
            <person name="Cantarel B.L."/>
            <person name="Chiu R."/>
            <person name="Coutinho P.M."/>
            <person name="Feau N."/>
            <person name="Field M."/>
            <person name="Frey P."/>
            <person name="Gelhaye E."/>
            <person name="Goldberg J."/>
            <person name="Grabherr M.G."/>
            <person name="Kodira C.D."/>
            <person name="Kohler A."/>
            <person name="Kuees U."/>
            <person name="Lindquist E.A."/>
            <person name="Lucas S.M."/>
            <person name="Mago R."/>
            <person name="Mauceli E."/>
            <person name="Morin E."/>
            <person name="Murat C."/>
            <person name="Pangilinan J.L."/>
            <person name="Park R."/>
            <person name="Pearson M."/>
            <person name="Quesneville H."/>
            <person name="Rouhier N."/>
            <person name="Sakthikumar S."/>
            <person name="Salamov A.A."/>
            <person name="Schmutz J."/>
            <person name="Selles B."/>
            <person name="Shapiro H."/>
            <person name="Tanguay P."/>
            <person name="Tuskan G.A."/>
            <person name="Henrissat B."/>
            <person name="Van de Peer Y."/>
            <person name="Rouze P."/>
            <person name="Ellis J.G."/>
            <person name="Dodds P.N."/>
            <person name="Schein J.E."/>
            <person name="Zhong S."/>
            <person name="Hamelin R.C."/>
            <person name="Grigoriev I.V."/>
            <person name="Szabo L.J."/>
            <person name="Martin F."/>
        </authorList>
    </citation>
    <scope>NUCLEOTIDE SEQUENCE [LARGE SCALE GENOMIC DNA]</scope>
    <source>
        <strain evidence="2">CRL 75-36-700-3 / race SCCL</strain>
    </source>
</reference>
<dbReference type="RefSeq" id="XP_003328671.1">
    <property type="nucleotide sequence ID" value="XM_003328623.1"/>
</dbReference>
<accession>E3KIX7</accession>
<dbReference type="AlphaFoldDB" id="E3KIX7"/>
<evidence type="ECO:0008006" key="3">
    <source>
        <dbReference type="Google" id="ProtNLM"/>
    </source>
</evidence>
<dbReference type="GeneID" id="10545513"/>
<keyword evidence="2" id="KW-1185">Reference proteome</keyword>
<dbReference type="KEGG" id="pgr:PGTG_10630"/>
<dbReference type="Proteomes" id="UP000008783">
    <property type="component" value="Unassembled WGS sequence"/>
</dbReference>
<sequence>MGTNSTNLAVSNHEAEAVSLIAATSLAGKLCQGRMIRKIIFLVNNIAKGSSKGLKTQLLRNRVDHFFQVIDKNLAALPPWAEVVIVWCPGHKDITGNEMGRLA</sequence>
<evidence type="ECO:0000313" key="2">
    <source>
        <dbReference type="Proteomes" id="UP000008783"/>
    </source>
</evidence>
<dbReference type="STRING" id="418459.E3KIX7"/>
<protein>
    <recommendedName>
        <fullName evidence="3">RNase H type-1 domain-containing protein</fullName>
    </recommendedName>
</protein>
<proteinExistence type="predicted"/>
<organism evidence="1 2">
    <name type="scientific">Puccinia graminis f. sp. tritici (strain CRL 75-36-700-3 / race SCCL)</name>
    <name type="common">Black stem rust fungus</name>
    <dbReference type="NCBI Taxonomy" id="418459"/>
    <lineage>
        <taxon>Eukaryota</taxon>
        <taxon>Fungi</taxon>
        <taxon>Dikarya</taxon>
        <taxon>Basidiomycota</taxon>
        <taxon>Pucciniomycotina</taxon>
        <taxon>Pucciniomycetes</taxon>
        <taxon>Pucciniales</taxon>
        <taxon>Pucciniaceae</taxon>
        <taxon>Puccinia</taxon>
    </lineage>
</organism>
<evidence type="ECO:0000313" key="1">
    <source>
        <dbReference type="EMBL" id="EFP84252.1"/>
    </source>
</evidence>